<keyword evidence="1" id="KW-0472">Membrane</keyword>
<accession>A0A1W2B909</accession>
<keyword evidence="3" id="KW-1185">Reference proteome</keyword>
<feature type="transmembrane region" description="Helical" evidence="1">
    <location>
        <begin position="19"/>
        <end position="37"/>
    </location>
</feature>
<keyword evidence="1" id="KW-0812">Transmembrane</keyword>
<dbReference type="EMBL" id="FWXY01000007">
    <property type="protein sequence ID" value="SMC69503.1"/>
    <property type="molecule type" value="Genomic_DNA"/>
</dbReference>
<evidence type="ECO:0000313" key="2">
    <source>
        <dbReference type="EMBL" id="SMC69503.1"/>
    </source>
</evidence>
<dbReference type="STRING" id="1121400.SAMN02746065_107155"/>
<protein>
    <submittedName>
        <fullName evidence="2">Uncharacterized protein</fullName>
    </submittedName>
</protein>
<evidence type="ECO:0000256" key="1">
    <source>
        <dbReference type="SAM" id="Phobius"/>
    </source>
</evidence>
<gene>
    <name evidence="2" type="ORF">SAMN02746065_107155</name>
</gene>
<sequence>MYSTIFSAMAKLLKPVWKWLFRFIISLIISNAVLWLLRYSASGYVQKFHDEIVQFVKEKNKKVLDQIFNVGDFLNEIMDTVFQMGSEMVLTLEALIDDSIKYTTGLVDQVLACIPFTERIEQIVQDCMDDISILIQNQATGIVNTFFAGPVIDLNTLISTAKLRIDALEVEIAMYLMETWLAIVSPVQTGITTAYEKVLSLSESLNGLVSFCNGSIDTMENAMTSACNQLDYYNLTLEEQKADLLWMIEQELNENQTGGTGANLQCIRQELENKLLISEPGGLNIDFSRFRTDPPQIDPDEYLCKVQMIENTFTFDMNTFLPDFDDMITHLSTIHTKLSELEKSLITALDDSLPGILKGNMEGKIRDLLFIALVETLKRKKINVSTYLQEKSTALTTEKEARKQEIIQKKDEIITNIQTFETETIDSIQVFLDPSVNQLIKDLEAGIASNEDISAVNIDNVLPDTTDIDSIITTFDANIHANETPNITDSVKWTPADIYRILKHNFTKSDRVPLLVHLFSQDLKINAEKLKELQLKWIPKP</sequence>
<keyword evidence="1" id="KW-1133">Transmembrane helix</keyword>
<organism evidence="2 3">
    <name type="scientific">Desulfocicer vacuolatum DSM 3385</name>
    <dbReference type="NCBI Taxonomy" id="1121400"/>
    <lineage>
        <taxon>Bacteria</taxon>
        <taxon>Pseudomonadati</taxon>
        <taxon>Thermodesulfobacteriota</taxon>
        <taxon>Desulfobacteria</taxon>
        <taxon>Desulfobacterales</taxon>
        <taxon>Desulfobacteraceae</taxon>
        <taxon>Desulfocicer</taxon>
    </lineage>
</organism>
<dbReference type="OrthoDB" id="9819510at2"/>
<proteinExistence type="predicted"/>
<name>A0A1W2B909_9BACT</name>
<dbReference type="Proteomes" id="UP000192418">
    <property type="component" value="Unassembled WGS sequence"/>
</dbReference>
<reference evidence="2 3" key="1">
    <citation type="submission" date="2017-04" db="EMBL/GenBank/DDBJ databases">
        <authorList>
            <person name="Afonso C.L."/>
            <person name="Miller P.J."/>
            <person name="Scott M.A."/>
            <person name="Spackman E."/>
            <person name="Goraichik I."/>
            <person name="Dimitrov K.M."/>
            <person name="Suarez D.L."/>
            <person name="Swayne D.E."/>
        </authorList>
    </citation>
    <scope>NUCLEOTIDE SEQUENCE [LARGE SCALE GENOMIC DNA]</scope>
    <source>
        <strain evidence="2 3">DSM 3385</strain>
    </source>
</reference>
<dbReference type="AlphaFoldDB" id="A0A1W2B909"/>
<dbReference type="RefSeq" id="WP_084068369.1">
    <property type="nucleotide sequence ID" value="NZ_FWXY01000007.1"/>
</dbReference>
<evidence type="ECO:0000313" key="3">
    <source>
        <dbReference type="Proteomes" id="UP000192418"/>
    </source>
</evidence>